<gene>
    <name evidence="4" type="ORF">SDC9_88580</name>
</gene>
<keyword evidence="3" id="KW-0732">Signal</keyword>
<sequence>MDETGLPLAPYTGVQGVHVLKVAAEQKHDTIARVLSVLTDPQVGIDLANASGCAPANILAYEDVSVTGDPMVTTMRQIAETAQPMPNIPQMDVMWTVLGNLLVAVNMSGGVVETETTKYQAKAEQLIEAMQ</sequence>
<reference evidence="4" key="1">
    <citation type="submission" date="2019-08" db="EMBL/GenBank/DDBJ databases">
        <authorList>
            <person name="Kucharzyk K."/>
            <person name="Murdoch R.W."/>
            <person name="Higgins S."/>
            <person name="Loffler F."/>
        </authorList>
    </citation>
    <scope>NUCLEOTIDE SEQUENCE</scope>
</reference>
<dbReference type="SUPFAM" id="SSF53850">
    <property type="entry name" value="Periplasmic binding protein-like II"/>
    <property type="match status" value="1"/>
</dbReference>
<dbReference type="EMBL" id="VSSQ01009537">
    <property type="protein sequence ID" value="MPM41920.1"/>
    <property type="molecule type" value="Genomic_DNA"/>
</dbReference>
<organism evidence="4">
    <name type="scientific">bioreactor metagenome</name>
    <dbReference type="NCBI Taxonomy" id="1076179"/>
    <lineage>
        <taxon>unclassified sequences</taxon>
        <taxon>metagenomes</taxon>
        <taxon>ecological metagenomes</taxon>
    </lineage>
</organism>
<dbReference type="GO" id="GO:0055052">
    <property type="term" value="C:ATP-binding cassette (ABC) transporter complex, substrate-binding subunit-containing"/>
    <property type="evidence" value="ECO:0007669"/>
    <property type="project" value="TreeGrafter"/>
</dbReference>
<evidence type="ECO:0000256" key="2">
    <source>
        <dbReference type="ARBA" id="ARBA00022448"/>
    </source>
</evidence>
<evidence type="ECO:0000313" key="4">
    <source>
        <dbReference type="EMBL" id="MPM41920.1"/>
    </source>
</evidence>
<dbReference type="GO" id="GO:0042956">
    <property type="term" value="P:maltodextrin transmembrane transport"/>
    <property type="evidence" value="ECO:0007669"/>
    <property type="project" value="TreeGrafter"/>
</dbReference>
<name>A0A644ZLX0_9ZZZZ</name>
<comment type="similarity">
    <text evidence="1">Belongs to the bacterial solute-binding protein 1 family.</text>
</comment>
<proteinExistence type="inferred from homology"/>
<dbReference type="Gene3D" id="3.40.190.10">
    <property type="entry name" value="Periplasmic binding protein-like II"/>
    <property type="match status" value="2"/>
</dbReference>
<evidence type="ECO:0000256" key="3">
    <source>
        <dbReference type="ARBA" id="ARBA00022729"/>
    </source>
</evidence>
<keyword evidence="2" id="KW-0813">Transport</keyword>
<dbReference type="GO" id="GO:1901982">
    <property type="term" value="F:maltose binding"/>
    <property type="evidence" value="ECO:0007669"/>
    <property type="project" value="TreeGrafter"/>
</dbReference>
<dbReference type="PANTHER" id="PTHR30061:SF50">
    <property type="entry name" value="MALTOSE_MALTODEXTRIN-BINDING PERIPLASMIC PROTEIN"/>
    <property type="match status" value="1"/>
</dbReference>
<comment type="caution">
    <text evidence="4">The sequence shown here is derived from an EMBL/GenBank/DDBJ whole genome shotgun (WGS) entry which is preliminary data.</text>
</comment>
<dbReference type="AlphaFoldDB" id="A0A644ZLX0"/>
<evidence type="ECO:0000256" key="1">
    <source>
        <dbReference type="ARBA" id="ARBA00008520"/>
    </source>
</evidence>
<dbReference type="PANTHER" id="PTHR30061">
    <property type="entry name" value="MALTOSE-BINDING PERIPLASMIC PROTEIN"/>
    <property type="match status" value="1"/>
</dbReference>
<accession>A0A644ZLX0</accession>
<dbReference type="GO" id="GO:0015768">
    <property type="term" value="P:maltose transport"/>
    <property type="evidence" value="ECO:0007669"/>
    <property type="project" value="TreeGrafter"/>
</dbReference>
<protein>
    <submittedName>
        <fullName evidence="4">Uncharacterized protein</fullName>
    </submittedName>
</protein>